<name>A0A1T3NTS7_9ACTN</name>
<dbReference type="InterPro" id="IPR016181">
    <property type="entry name" value="Acyl_CoA_acyltransferase"/>
</dbReference>
<comment type="caution">
    <text evidence="3">The sequence shown here is derived from an EMBL/GenBank/DDBJ whole genome shotgun (WGS) entry which is preliminary data.</text>
</comment>
<dbReference type="EMBL" id="MWQN01000001">
    <property type="protein sequence ID" value="OPC80239.1"/>
    <property type="molecule type" value="Genomic_DNA"/>
</dbReference>
<feature type="domain" description="BioF2-like acetyltransferase" evidence="2">
    <location>
        <begin position="191"/>
        <end position="325"/>
    </location>
</feature>
<dbReference type="InterPro" id="IPR038740">
    <property type="entry name" value="BioF2-like_GNAT_dom"/>
</dbReference>
<dbReference type="STRING" id="159449.B4N89_04110"/>
<organism evidence="3 4">
    <name type="scientific">Embleya scabrispora</name>
    <dbReference type="NCBI Taxonomy" id="159449"/>
    <lineage>
        <taxon>Bacteria</taxon>
        <taxon>Bacillati</taxon>
        <taxon>Actinomycetota</taxon>
        <taxon>Actinomycetes</taxon>
        <taxon>Kitasatosporales</taxon>
        <taxon>Streptomycetaceae</taxon>
        <taxon>Embleya</taxon>
    </lineage>
</organism>
<evidence type="ECO:0000256" key="1">
    <source>
        <dbReference type="SAM" id="MobiDB-lite"/>
    </source>
</evidence>
<accession>A0A1T3NTS7</accession>
<feature type="region of interest" description="Disordered" evidence="1">
    <location>
        <begin position="382"/>
        <end position="403"/>
    </location>
</feature>
<proteinExistence type="predicted"/>
<dbReference type="Pfam" id="PF13480">
    <property type="entry name" value="Acetyltransf_6"/>
    <property type="match status" value="1"/>
</dbReference>
<gene>
    <name evidence="3" type="ORF">B4N89_04110</name>
</gene>
<feature type="compositionally biased region" description="Basic and acidic residues" evidence="1">
    <location>
        <begin position="547"/>
        <end position="557"/>
    </location>
</feature>
<dbReference type="SUPFAM" id="SSF55729">
    <property type="entry name" value="Acyl-CoA N-acyltransferases (Nat)"/>
    <property type="match status" value="1"/>
</dbReference>
<evidence type="ECO:0000313" key="3">
    <source>
        <dbReference type="EMBL" id="OPC80239.1"/>
    </source>
</evidence>
<protein>
    <recommendedName>
        <fullName evidence="2">BioF2-like acetyltransferase domain-containing protein</fullName>
    </recommendedName>
</protein>
<reference evidence="3 4" key="1">
    <citation type="submission" date="2017-03" db="EMBL/GenBank/DDBJ databases">
        <title>Draft genome sequence of Streptomyces scabrisporus NF3, endophyte isolated from Amphipterygium adstringens.</title>
        <authorList>
            <person name="Vazquez M."/>
            <person name="Ceapa C.D."/>
            <person name="Rodriguez Luna D."/>
            <person name="Sanchez Esquivel S."/>
        </authorList>
    </citation>
    <scope>NUCLEOTIDE SEQUENCE [LARGE SCALE GENOMIC DNA]</scope>
    <source>
        <strain evidence="3 4">NF3</strain>
    </source>
</reference>
<sequence>MLLTSEPRGGGRAMNRASTLRAEEIDGDLARAWDEMVVGRGVQADVFDTHAWASSWLTTRPRLAENVRVPAVFDGNRPLALLPLELDSTGRAHELGRGQRERTRVVIGTPEPRPEVLGALAAELRRLGIRELTLHRVPSRDPATHALLGALRGAGYAVDVRERMTDMIESTPDGWSGYRARHRGFDGAVGQAMRRAGQLWKLRVVAYGAPGGPPLAAGLADHEELFDLSWKGRLGAAPERRRLLTRALDERGLARLYVLYAEDRAIASCLGVRIGPVMHWHTVAYDPAAALLSPGNVVHWRAQELAFAECGLTLIDLLPGASPLKDRVSSERPALLDVCAARVPRRVLPLLRGAREVQRAVPIATRARVGRLRARVGAVPPGHAGTARRLEARPATEVPARPSPELVLDQPTLRLLTVACARRGPQEMRADWGPDDRWYRIGAGPLAVARVDVGEPVPTLREVVRYDPAYTLEAIALMLADLLASPVRYLDEVPVRDPRLRWPRAWTGLDPGGAEHAALGHATADPDAADPDAADHTAAAPDAEADAGGREHAEHGAAETPGTHNAPGTHKAPGTPGAPGAFSRAEGA</sequence>
<evidence type="ECO:0000313" key="4">
    <source>
        <dbReference type="Proteomes" id="UP000190037"/>
    </source>
</evidence>
<evidence type="ECO:0000259" key="2">
    <source>
        <dbReference type="Pfam" id="PF13480"/>
    </source>
</evidence>
<dbReference type="Proteomes" id="UP000190037">
    <property type="component" value="Unassembled WGS sequence"/>
</dbReference>
<feature type="region of interest" description="Disordered" evidence="1">
    <location>
        <begin position="523"/>
        <end position="588"/>
    </location>
</feature>
<keyword evidence="4" id="KW-1185">Reference proteome</keyword>
<dbReference type="AlphaFoldDB" id="A0A1T3NTS7"/>